<dbReference type="RefSeq" id="WP_188527676.1">
    <property type="nucleotide sequence ID" value="NZ_BMGI01000003.1"/>
</dbReference>
<name>A0ABQ1QPS3_9RHOB</name>
<feature type="transmembrane region" description="Helical" evidence="1">
    <location>
        <begin position="66"/>
        <end position="87"/>
    </location>
</feature>
<evidence type="ECO:0000256" key="1">
    <source>
        <dbReference type="SAM" id="Phobius"/>
    </source>
</evidence>
<organism evidence="2 3">
    <name type="scientific">Sinisalibacter lacisalsi</name>
    <dbReference type="NCBI Taxonomy" id="1526570"/>
    <lineage>
        <taxon>Bacteria</taxon>
        <taxon>Pseudomonadati</taxon>
        <taxon>Pseudomonadota</taxon>
        <taxon>Alphaproteobacteria</taxon>
        <taxon>Rhodobacterales</taxon>
        <taxon>Roseobacteraceae</taxon>
        <taxon>Sinisalibacter</taxon>
    </lineage>
</organism>
<keyword evidence="1" id="KW-0812">Transmembrane</keyword>
<comment type="caution">
    <text evidence="2">The sequence shown here is derived from an EMBL/GenBank/DDBJ whole genome shotgun (WGS) entry which is preliminary data.</text>
</comment>
<gene>
    <name evidence="2" type="ORF">GCM10011358_21750</name>
</gene>
<accession>A0ABQ1QPS3</accession>
<dbReference type="Proteomes" id="UP000617355">
    <property type="component" value="Unassembled WGS sequence"/>
</dbReference>
<proteinExistence type="predicted"/>
<feature type="transmembrane region" description="Helical" evidence="1">
    <location>
        <begin position="33"/>
        <end position="54"/>
    </location>
</feature>
<dbReference type="EMBL" id="BMGI01000003">
    <property type="protein sequence ID" value="GGD37636.1"/>
    <property type="molecule type" value="Genomic_DNA"/>
</dbReference>
<protein>
    <recommendedName>
        <fullName evidence="4">DUF2244 domain-containing protein</fullName>
    </recommendedName>
</protein>
<evidence type="ECO:0000313" key="2">
    <source>
        <dbReference type="EMBL" id="GGD37636.1"/>
    </source>
</evidence>
<evidence type="ECO:0008006" key="4">
    <source>
        <dbReference type="Google" id="ProtNLM"/>
    </source>
</evidence>
<evidence type="ECO:0000313" key="3">
    <source>
        <dbReference type="Proteomes" id="UP000617355"/>
    </source>
</evidence>
<keyword evidence="1" id="KW-0472">Membrane</keyword>
<sequence>MSGRPDPGAALEPGEALVWQGYPKPGRRAPARANLLGAALYVAALLLTVFAGWLEIYWGHVPQWRLVVYLLVSTAAFCTYLGLRFTLLDRRRARARDARTAYAITDRRALVLAGPYRAEVRLAPGVTVQTRGDTLLVEGPQARLAFERLDDAEMARDTLLARIEGMP</sequence>
<keyword evidence="1" id="KW-1133">Transmembrane helix</keyword>
<keyword evidence="3" id="KW-1185">Reference proteome</keyword>
<reference evidence="3" key="1">
    <citation type="journal article" date="2019" name="Int. J. Syst. Evol. Microbiol.">
        <title>The Global Catalogue of Microorganisms (GCM) 10K type strain sequencing project: providing services to taxonomists for standard genome sequencing and annotation.</title>
        <authorList>
            <consortium name="The Broad Institute Genomics Platform"/>
            <consortium name="The Broad Institute Genome Sequencing Center for Infectious Disease"/>
            <person name="Wu L."/>
            <person name="Ma J."/>
        </authorList>
    </citation>
    <scope>NUCLEOTIDE SEQUENCE [LARGE SCALE GENOMIC DNA]</scope>
    <source>
        <strain evidence="3">CGMCC 1.12922</strain>
    </source>
</reference>